<keyword evidence="5" id="KW-1185">Reference proteome</keyword>
<feature type="transmembrane region" description="Helical" evidence="2">
    <location>
        <begin position="194"/>
        <end position="211"/>
    </location>
</feature>
<dbReference type="AlphaFoldDB" id="A0AAE3ZMC1"/>
<feature type="transmembrane region" description="Helical" evidence="2">
    <location>
        <begin position="218"/>
        <end position="236"/>
    </location>
</feature>
<keyword evidence="2" id="KW-0812">Transmembrane</keyword>
<gene>
    <name evidence="4" type="ORF">J2S44_002829</name>
</gene>
<sequence>MTARPDRLYALDGLRLLCALAVAAYHLGLAWSLDGVRPTVHHLPAGSGPVLIYGFLGVEVFFMISGFVICMSGWGQSLRGFAASRAGRLFPAFWACVLITATVMVLFPLTTGVPLPSGLTGADIAVNLTMLAEPLNVPYVDTVYWTLWYELRFYAIFAVLVLAGPTRNRVLVFGAGWLVASLLVPPDVPLAELVMPQFAPYFVAGMTLYLIRRCGPGVPLWALLAATWLVSTVRVTERVRFANPGFPVPVWPGLLIMTLAFGALLAIALGATDRWSWRWLAVAGAVSYPFYLLHPRIGFTMIRYAYERTGLPAPVLVVTAILVLLAVAWLVHRVVERPATPALRRLVATGSLRRPAPSPADRPFARTRGCRS</sequence>
<dbReference type="Pfam" id="PF01757">
    <property type="entry name" value="Acyl_transf_3"/>
    <property type="match status" value="1"/>
</dbReference>
<feature type="transmembrane region" description="Helical" evidence="2">
    <location>
        <begin position="143"/>
        <end position="163"/>
    </location>
</feature>
<dbReference type="PANTHER" id="PTHR23028:SF53">
    <property type="entry name" value="ACYL_TRANSF_3 DOMAIN-CONTAINING PROTEIN"/>
    <property type="match status" value="1"/>
</dbReference>
<feature type="transmembrane region" description="Helical" evidence="2">
    <location>
        <begin position="276"/>
        <end position="293"/>
    </location>
</feature>
<feature type="transmembrane region" description="Helical" evidence="2">
    <location>
        <begin position="12"/>
        <end position="31"/>
    </location>
</feature>
<evidence type="ECO:0000256" key="1">
    <source>
        <dbReference type="SAM" id="MobiDB-lite"/>
    </source>
</evidence>
<feature type="transmembrane region" description="Helical" evidence="2">
    <location>
        <begin position="313"/>
        <end position="335"/>
    </location>
</feature>
<evidence type="ECO:0000256" key="2">
    <source>
        <dbReference type="SAM" id="Phobius"/>
    </source>
</evidence>
<feature type="transmembrane region" description="Helical" evidence="2">
    <location>
        <begin position="170"/>
        <end position="188"/>
    </location>
</feature>
<keyword evidence="2" id="KW-0472">Membrane</keyword>
<feature type="transmembrane region" description="Helical" evidence="2">
    <location>
        <begin position="51"/>
        <end position="74"/>
    </location>
</feature>
<protein>
    <submittedName>
        <fullName evidence="4">Peptidoglycan/LPS O-acetylase OafA/YrhL</fullName>
    </submittedName>
</protein>
<proteinExistence type="predicted"/>
<comment type="caution">
    <text evidence="4">The sequence shown here is derived from an EMBL/GenBank/DDBJ whole genome shotgun (WGS) entry which is preliminary data.</text>
</comment>
<keyword evidence="2" id="KW-1133">Transmembrane helix</keyword>
<feature type="transmembrane region" description="Helical" evidence="2">
    <location>
        <begin position="248"/>
        <end position="269"/>
    </location>
</feature>
<accession>A0AAE3ZMC1</accession>
<dbReference type="RefSeq" id="WP_310413175.1">
    <property type="nucleotide sequence ID" value="NZ_JAVDYC010000001.1"/>
</dbReference>
<feature type="region of interest" description="Disordered" evidence="1">
    <location>
        <begin position="352"/>
        <end position="372"/>
    </location>
</feature>
<feature type="transmembrane region" description="Helical" evidence="2">
    <location>
        <begin position="86"/>
        <end position="109"/>
    </location>
</feature>
<dbReference type="GO" id="GO:0016747">
    <property type="term" value="F:acyltransferase activity, transferring groups other than amino-acyl groups"/>
    <property type="evidence" value="ECO:0007669"/>
    <property type="project" value="InterPro"/>
</dbReference>
<dbReference type="GO" id="GO:0016020">
    <property type="term" value="C:membrane"/>
    <property type="evidence" value="ECO:0007669"/>
    <property type="project" value="TreeGrafter"/>
</dbReference>
<dbReference type="GO" id="GO:0009103">
    <property type="term" value="P:lipopolysaccharide biosynthetic process"/>
    <property type="evidence" value="ECO:0007669"/>
    <property type="project" value="TreeGrafter"/>
</dbReference>
<dbReference type="PANTHER" id="PTHR23028">
    <property type="entry name" value="ACETYLTRANSFERASE"/>
    <property type="match status" value="1"/>
</dbReference>
<evidence type="ECO:0000313" key="5">
    <source>
        <dbReference type="Proteomes" id="UP001183629"/>
    </source>
</evidence>
<dbReference type="Proteomes" id="UP001183629">
    <property type="component" value="Unassembled WGS sequence"/>
</dbReference>
<name>A0AAE3ZMC1_9ACTN</name>
<reference evidence="4 5" key="1">
    <citation type="submission" date="2023-07" db="EMBL/GenBank/DDBJ databases">
        <title>Sequencing the genomes of 1000 actinobacteria strains.</title>
        <authorList>
            <person name="Klenk H.-P."/>
        </authorList>
    </citation>
    <scope>NUCLEOTIDE SEQUENCE [LARGE SCALE GENOMIC DNA]</scope>
    <source>
        <strain evidence="4 5">DSM 44711</strain>
    </source>
</reference>
<organism evidence="4 5">
    <name type="scientific">Catenuloplanes niger</name>
    <dbReference type="NCBI Taxonomy" id="587534"/>
    <lineage>
        <taxon>Bacteria</taxon>
        <taxon>Bacillati</taxon>
        <taxon>Actinomycetota</taxon>
        <taxon>Actinomycetes</taxon>
        <taxon>Micromonosporales</taxon>
        <taxon>Micromonosporaceae</taxon>
        <taxon>Catenuloplanes</taxon>
    </lineage>
</organism>
<evidence type="ECO:0000259" key="3">
    <source>
        <dbReference type="Pfam" id="PF01757"/>
    </source>
</evidence>
<dbReference type="EMBL" id="JAVDYC010000001">
    <property type="protein sequence ID" value="MDR7322579.1"/>
    <property type="molecule type" value="Genomic_DNA"/>
</dbReference>
<dbReference type="InterPro" id="IPR050879">
    <property type="entry name" value="Acyltransferase_3"/>
</dbReference>
<feature type="domain" description="Acyltransferase 3" evidence="3">
    <location>
        <begin position="9"/>
        <end position="332"/>
    </location>
</feature>
<dbReference type="InterPro" id="IPR002656">
    <property type="entry name" value="Acyl_transf_3_dom"/>
</dbReference>
<evidence type="ECO:0000313" key="4">
    <source>
        <dbReference type="EMBL" id="MDR7322579.1"/>
    </source>
</evidence>